<keyword evidence="2" id="KW-1185">Reference proteome</keyword>
<dbReference type="RefSeq" id="WP_067875629.1">
    <property type="nucleotide sequence ID" value="NZ_JAAXOP010000014.1"/>
</dbReference>
<evidence type="ECO:0000313" key="1">
    <source>
        <dbReference type="EMBL" id="NKY52944.1"/>
    </source>
</evidence>
<evidence type="ECO:0000313" key="2">
    <source>
        <dbReference type="Proteomes" id="UP000565711"/>
    </source>
</evidence>
<organism evidence="1 2">
    <name type="scientific">Nocardia vermiculata</name>
    <dbReference type="NCBI Taxonomy" id="257274"/>
    <lineage>
        <taxon>Bacteria</taxon>
        <taxon>Bacillati</taxon>
        <taxon>Actinomycetota</taxon>
        <taxon>Actinomycetes</taxon>
        <taxon>Mycobacteriales</taxon>
        <taxon>Nocardiaceae</taxon>
        <taxon>Nocardia</taxon>
    </lineage>
</organism>
<accession>A0A846Y518</accession>
<comment type="caution">
    <text evidence="1">The sequence shown here is derived from an EMBL/GenBank/DDBJ whole genome shotgun (WGS) entry which is preliminary data.</text>
</comment>
<sequence>MTDPVTRAQLILLARTLHVAPERIAHLERLGAHNLHEIQQRAAAVIFDQHAETFQRISRLVPVIPLGISMPLVQKLVPPRLTGRAAGAVGIDHPKKAADTVALLGVGYAADCAPYLDPRTVGELAQVAPPEPIVHIVNEILRRRDYITAGPFLAYATPRLIEAVEQGVHDDAGLIFSASFAFSAPAISSVVRRLLDGSGGRMPRMITTVLRGSPQLRVAALSVFARCDTEVAAEIGDIVVGIGTPAALSDLILTAVHGNAVHDLCILFDSLRPHAVATVAALPIFGDTAVAAALLRALDGCSDSAPWRGLFGVLERTDPALRPALALMLAQQPDAVIAALPSHATEANLWPVLLDIVAAGDYPIQTRIGEVWASLPPERRAGVQWHLAERHDDPMLATVSTAVTASAPSVEEIFYRRRKFGRRRSEAVADDIG</sequence>
<name>A0A846Y518_9NOCA</name>
<dbReference type="Proteomes" id="UP000565711">
    <property type="component" value="Unassembled WGS sequence"/>
</dbReference>
<protein>
    <submittedName>
        <fullName evidence="1">Uncharacterized protein</fullName>
    </submittedName>
</protein>
<dbReference type="AlphaFoldDB" id="A0A846Y518"/>
<proteinExistence type="predicted"/>
<gene>
    <name evidence="1" type="ORF">HGA08_22330</name>
</gene>
<reference evidence="1 2" key="1">
    <citation type="submission" date="2020-04" db="EMBL/GenBank/DDBJ databases">
        <title>MicrobeNet Type strains.</title>
        <authorList>
            <person name="Nicholson A.C."/>
        </authorList>
    </citation>
    <scope>NUCLEOTIDE SEQUENCE [LARGE SCALE GENOMIC DNA]</scope>
    <source>
        <strain evidence="1 2">JCM 12354</strain>
    </source>
</reference>
<dbReference type="EMBL" id="JAAXOP010000014">
    <property type="protein sequence ID" value="NKY52944.1"/>
    <property type="molecule type" value="Genomic_DNA"/>
</dbReference>